<evidence type="ECO:0000313" key="3">
    <source>
        <dbReference type="Proteomes" id="UP000307749"/>
    </source>
</evidence>
<dbReference type="OrthoDB" id="9805822at2"/>
<keyword evidence="3" id="KW-1185">Reference proteome</keyword>
<dbReference type="InterPro" id="IPR013413">
    <property type="entry name" value="CRISPR-assoc_prot_NE0113"/>
</dbReference>
<proteinExistence type="predicted"/>
<protein>
    <submittedName>
        <fullName evidence="2">CRISPR-associated protein</fullName>
    </submittedName>
</protein>
<gene>
    <name evidence="2" type="ORF">B1806_07515</name>
</gene>
<comment type="caution">
    <text evidence="2">The sequence shown here is derived from an EMBL/GenBank/DDBJ whole genome shotgun (WGS) entry which is preliminary data.</text>
</comment>
<dbReference type="EMBL" id="MWQO01000023">
    <property type="protein sequence ID" value="THD10694.1"/>
    <property type="molecule type" value="Genomic_DNA"/>
</dbReference>
<feature type="domain" description="CRISPR system ring nuclease SSO2081-like" evidence="1">
    <location>
        <begin position="17"/>
        <end position="216"/>
    </location>
</feature>
<dbReference type="InterPro" id="IPR019092">
    <property type="entry name" value="SSO2081-like_dom"/>
</dbReference>
<evidence type="ECO:0000259" key="1">
    <source>
        <dbReference type="Pfam" id="PF09623"/>
    </source>
</evidence>
<dbReference type="STRING" id="993689.GCA_002077135_00975"/>
<dbReference type="AlphaFoldDB" id="A0A4S3KRB8"/>
<dbReference type="RefSeq" id="WP_081126324.1">
    <property type="nucleotide sequence ID" value="NZ_LDOS01000001.1"/>
</dbReference>
<name>A0A4S3KRB8_9GAMM</name>
<accession>A0A4S3KRB8</accession>
<dbReference type="NCBIfam" id="TIGR02584">
    <property type="entry name" value="cas_NE0113"/>
    <property type="match status" value="1"/>
</dbReference>
<dbReference type="CDD" id="cd09741">
    <property type="entry name" value="Csx1_III-U"/>
    <property type="match status" value="1"/>
</dbReference>
<dbReference type="Proteomes" id="UP000307749">
    <property type="component" value="Unassembled WGS sequence"/>
</dbReference>
<dbReference type="Pfam" id="PF09623">
    <property type="entry name" value="Cas_NE0113"/>
    <property type="match status" value="1"/>
</dbReference>
<organism evidence="2 3">
    <name type="scientific">Metallibacterium scheffleri</name>
    <dbReference type="NCBI Taxonomy" id="993689"/>
    <lineage>
        <taxon>Bacteria</taxon>
        <taxon>Pseudomonadati</taxon>
        <taxon>Pseudomonadota</taxon>
        <taxon>Gammaproteobacteria</taxon>
        <taxon>Lysobacterales</taxon>
        <taxon>Rhodanobacteraceae</taxon>
        <taxon>Metallibacterium</taxon>
    </lineage>
</organism>
<evidence type="ECO:0000313" key="2">
    <source>
        <dbReference type="EMBL" id="THD10694.1"/>
    </source>
</evidence>
<sequence length="378" mass="41555">MKPANERRILLCATGLSPQVVTETLYALAVRQRPAWVPSEIHIITTREGAHRARLTLMQDGKGAVASLCADYTLRPPRFDETCLHVVQGADGKALEDIHDADDNTACADAMVRMVREFSADAHSALHVSIAGGRKTMGYLLGYALTLFGRPQDRLSHVLVDADFESHPEFFYPTPHTRVLYATRDQRPLDAKSAQVQLVDIPFVSLRSGVTDQLASDTGISFSEAVRKASVLVATHNVRVDVQARTLRYAEFDIALKPLAFLVWLWLALRAQHGEGPVSRHLFNTDPALRTGLCRSVKPHLAEMSALAAQLDNLHDDEKSALNTDGSKWLGERVNEINKDIEAALGTRGRTLLGVATLGPRARSVYALNLSPGRIEFV</sequence>
<reference evidence="2 3" key="1">
    <citation type="submission" date="2017-02" db="EMBL/GenBank/DDBJ databases">
        <title>Whole genome sequencing of Metallibacterium scheffleri DSM 24874 (T).</title>
        <authorList>
            <person name="Kumar S."/>
            <person name="Patil P."/>
            <person name="Patil P.B."/>
        </authorList>
    </citation>
    <scope>NUCLEOTIDE SEQUENCE [LARGE SCALE GENOMIC DNA]</scope>
    <source>
        <strain evidence="2 3">DSM 24874</strain>
    </source>
</reference>